<sequence>MTLHTYETIYILKPDVTENINLELVNIYKKLIKEHGGQKILIQHRGRRHLSYNITHYYDGIYIQMNYEGNGQLVKLIEKSMKFNHCIIRFLTVRQKPLIDINI</sequence>
<dbReference type="InterPro" id="IPR020814">
    <property type="entry name" value="Ribosomal_S6_plastid/chlpt"/>
</dbReference>
<organism evidence="3">
    <name type="scientific">Sarcopeltis skottsbergii</name>
    <name type="common">Red alga</name>
    <name type="synonym">Gigartina skottsbergii</name>
    <dbReference type="NCBI Taxonomy" id="2765380"/>
    <lineage>
        <taxon>Eukaryota</taxon>
        <taxon>Rhodophyta</taxon>
        <taxon>Florideophyceae</taxon>
        <taxon>Rhodymeniophycidae</taxon>
        <taxon>Gigartinales</taxon>
        <taxon>Gigartinaceae</taxon>
        <taxon>Sarcopeltis</taxon>
    </lineage>
</organism>
<dbReference type="GO" id="GO:1990904">
    <property type="term" value="C:ribonucleoprotein complex"/>
    <property type="evidence" value="ECO:0007669"/>
    <property type="project" value="UniProtKB-KW"/>
</dbReference>
<keyword evidence="3" id="KW-0934">Plastid</keyword>
<dbReference type="AlphaFoldDB" id="A0A7M1VKE9"/>
<evidence type="ECO:0000256" key="2">
    <source>
        <dbReference type="HAMAP-Rule" id="MF_00360"/>
    </source>
</evidence>
<keyword evidence="2" id="KW-0699">rRNA-binding</keyword>
<keyword evidence="2" id="KW-0687">Ribonucleoprotein</keyword>
<keyword evidence="2" id="KW-0694">RNA-binding</keyword>
<comment type="function">
    <text evidence="2">Binds together with bS18 to 16S ribosomal RNA.</text>
</comment>
<keyword evidence="2 3" id="KW-0689">Ribosomal protein</keyword>
<dbReference type="PANTHER" id="PTHR21011:SF1">
    <property type="entry name" value="SMALL RIBOSOMAL SUBUNIT PROTEIN BS6M"/>
    <property type="match status" value="1"/>
</dbReference>
<dbReference type="GO" id="GO:0006412">
    <property type="term" value="P:translation"/>
    <property type="evidence" value="ECO:0007669"/>
    <property type="project" value="UniProtKB-UniRule"/>
</dbReference>
<dbReference type="InterPro" id="IPR000529">
    <property type="entry name" value="Ribosomal_bS6"/>
</dbReference>
<comment type="similarity">
    <text evidence="1 2">Belongs to the bacterial ribosomal protein bS6 family.</text>
</comment>
<dbReference type="GO" id="GO:0005840">
    <property type="term" value="C:ribosome"/>
    <property type="evidence" value="ECO:0007669"/>
    <property type="project" value="UniProtKB-KW"/>
</dbReference>
<keyword evidence="3" id="KW-0150">Chloroplast</keyword>
<dbReference type="Pfam" id="PF01250">
    <property type="entry name" value="Ribosomal_S6"/>
    <property type="match status" value="1"/>
</dbReference>
<dbReference type="GO" id="GO:0003735">
    <property type="term" value="F:structural constituent of ribosome"/>
    <property type="evidence" value="ECO:0007669"/>
    <property type="project" value="InterPro"/>
</dbReference>
<dbReference type="InterPro" id="IPR014717">
    <property type="entry name" value="Transl_elong_EF1B/ribsomal_bS6"/>
</dbReference>
<dbReference type="GO" id="GO:0070181">
    <property type="term" value="F:small ribosomal subunit rRNA binding"/>
    <property type="evidence" value="ECO:0007669"/>
    <property type="project" value="TreeGrafter"/>
</dbReference>
<dbReference type="PANTHER" id="PTHR21011">
    <property type="entry name" value="MITOCHONDRIAL 28S RIBOSOMAL PROTEIN S6"/>
    <property type="match status" value="1"/>
</dbReference>
<reference evidence="3" key="1">
    <citation type="submission" date="2020-02" db="EMBL/GenBank/DDBJ databases">
        <authorList>
            <person name="Hughey J.R."/>
        </authorList>
    </citation>
    <scope>NUCLEOTIDE SEQUENCE</scope>
</reference>
<dbReference type="EMBL" id="MT032182">
    <property type="protein sequence ID" value="QOS04511.1"/>
    <property type="molecule type" value="Genomic_DNA"/>
</dbReference>
<dbReference type="HAMAP" id="MF_00360">
    <property type="entry name" value="Ribosomal_bS6"/>
    <property type="match status" value="1"/>
</dbReference>
<dbReference type="Gene3D" id="3.30.70.60">
    <property type="match status" value="1"/>
</dbReference>
<evidence type="ECO:0000313" key="3">
    <source>
        <dbReference type="EMBL" id="QOS04511.1"/>
    </source>
</evidence>
<dbReference type="NCBIfam" id="TIGR00166">
    <property type="entry name" value="S6"/>
    <property type="match status" value="1"/>
</dbReference>
<dbReference type="SUPFAM" id="SSF54995">
    <property type="entry name" value="Ribosomal protein S6"/>
    <property type="match status" value="1"/>
</dbReference>
<evidence type="ECO:0000256" key="1">
    <source>
        <dbReference type="ARBA" id="ARBA00009512"/>
    </source>
</evidence>
<name>A0A7M1VKE9_SARSK</name>
<dbReference type="InterPro" id="IPR035980">
    <property type="entry name" value="Ribosomal_bS6_sf"/>
</dbReference>
<gene>
    <name evidence="2 3" type="primary">rps6</name>
</gene>
<dbReference type="CDD" id="cd15487">
    <property type="entry name" value="bS6_chloro_cyano"/>
    <property type="match status" value="1"/>
</dbReference>
<accession>A0A7M1VKE9</accession>
<dbReference type="GO" id="GO:0009507">
    <property type="term" value="C:chloroplast"/>
    <property type="evidence" value="ECO:0007669"/>
    <property type="project" value="UniProtKB-SubCell"/>
</dbReference>
<reference evidence="3" key="2">
    <citation type="submission" date="2021-04" db="EMBL/GenBank/DDBJ databases">
        <title>Sarcopeltis skottsbergii and Sarcopeltis antarctica (Gigartinaceae, Rhodophyta), a new genus and new species from Antarctica.</title>
        <authorList>
            <person name="Leister G."/>
            <person name="Gabrielson P."/>
            <person name="Hommersand M."/>
        </authorList>
    </citation>
    <scope>NUCLEOTIDE SEQUENCE</scope>
</reference>
<geneLocation type="chloroplast" evidence="3"/>
<proteinExistence type="inferred from homology"/>
<protein>
    <recommendedName>
        <fullName evidence="2">Small ribosomal subunit protein bS6c</fullName>
    </recommendedName>
</protein>
<comment type="subcellular location">
    <subcellularLocation>
        <location evidence="2">Plastid</location>
        <location evidence="2">Chloroplast</location>
    </subcellularLocation>
</comment>